<comment type="caution">
    <text evidence="1">The sequence shown here is derived from an EMBL/GenBank/DDBJ whole genome shotgun (WGS) entry which is preliminary data.</text>
</comment>
<gene>
    <name evidence="1" type="ORF">EA795_12625</name>
</gene>
<evidence type="ECO:0000313" key="1">
    <source>
        <dbReference type="EMBL" id="RMI00361.1"/>
    </source>
</evidence>
<organism evidence="1 2">
    <name type="scientific">Stutzerimonas nitrititolerans</name>
    <dbReference type="NCBI Taxonomy" id="2482751"/>
    <lineage>
        <taxon>Bacteria</taxon>
        <taxon>Pseudomonadati</taxon>
        <taxon>Pseudomonadota</taxon>
        <taxon>Gammaproteobacteria</taxon>
        <taxon>Pseudomonadales</taxon>
        <taxon>Pseudomonadaceae</taxon>
        <taxon>Stutzerimonas</taxon>
    </lineage>
</organism>
<reference evidence="1 2" key="1">
    <citation type="submission" date="2018-10" db="EMBL/GenBank/DDBJ databases">
        <title>Pseudomonas sp. GL14 genome.</title>
        <authorList>
            <person name="Peng J."/>
            <person name="Liu Z.-P."/>
        </authorList>
    </citation>
    <scope>NUCLEOTIDE SEQUENCE [LARGE SCALE GENOMIC DNA]</scope>
    <source>
        <strain evidence="1 2">GL14</strain>
    </source>
</reference>
<evidence type="ECO:0000313" key="2">
    <source>
        <dbReference type="Proteomes" id="UP000269134"/>
    </source>
</evidence>
<keyword evidence="2" id="KW-1185">Reference proteome</keyword>
<sequence>MLAIQLVGWKTRDAIFHAGQEGNPPPRVDGFGHPPYVRGGIASKLAPTGCGICRVLGFWQIQKRRADQLAFFFAM</sequence>
<protein>
    <submittedName>
        <fullName evidence="1">Uncharacterized protein</fullName>
    </submittedName>
</protein>
<dbReference type="EMBL" id="RFFL01000009">
    <property type="protein sequence ID" value="RMI00361.1"/>
    <property type="molecule type" value="Genomic_DNA"/>
</dbReference>
<dbReference type="Proteomes" id="UP000269134">
    <property type="component" value="Unassembled WGS sequence"/>
</dbReference>
<name>A0ABX9V3I9_9GAMM</name>
<proteinExistence type="predicted"/>
<accession>A0ABX9V3I9</accession>